<dbReference type="Gene3D" id="1.10.287.380">
    <property type="entry name" value="Valyl-tRNA synthetase, C-terminal domain"/>
    <property type="match status" value="1"/>
</dbReference>
<keyword evidence="4" id="KW-1185">Reference proteome</keyword>
<dbReference type="PaxDb" id="3827-XP_004488162.1"/>
<dbReference type="GeneID" id="101488809"/>
<accession>A0A1S2XEL8</accession>
<keyword evidence="1" id="KW-0547">Nucleotide-binding</keyword>
<dbReference type="InterPro" id="IPR037118">
    <property type="entry name" value="Val-tRNA_synth_C_sf"/>
</dbReference>
<dbReference type="Proteomes" id="UP000087171">
    <property type="component" value="Chromosome Ca1"/>
</dbReference>
<dbReference type="Pfam" id="PF03004">
    <property type="entry name" value="Transposase_24"/>
    <property type="match status" value="1"/>
</dbReference>
<keyword evidence="3" id="KW-0175">Coiled coil</keyword>
<dbReference type="InterPro" id="IPR004252">
    <property type="entry name" value="Probable_transposase_24"/>
</dbReference>
<feature type="coiled-coil region" evidence="3">
    <location>
        <begin position="1"/>
        <end position="28"/>
    </location>
</feature>
<sequence>MVDISAEVQRLSKRLSKMQKEYERFIAKLNSPKMGETVWNDLEKIWMDPSYKDISNRAKKNRTSSKGGVVHTGGSISIAEHTIQMAEELGRDPTLDEVFLKTHTKKKDNSWVDERAKKNI</sequence>
<dbReference type="RefSeq" id="XP_004488162.1">
    <property type="nucleotide sequence ID" value="XM_004488105.3"/>
</dbReference>
<organism evidence="4 5">
    <name type="scientific">Cicer arietinum</name>
    <name type="common">Chickpea</name>
    <name type="synonym">Garbanzo</name>
    <dbReference type="NCBI Taxonomy" id="3827"/>
    <lineage>
        <taxon>Eukaryota</taxon>
        <taxon>Viridiplantae</taxon>
        <taxon>Streptophyta</taxon>
        <taxon>Embryophyta</taxon>
        <taxon>Tracheophyta</taxon>
        <taxon>Spermatophyta</taxon>
        <taxon>Magnoliopsida</taxon>
        <taxon>eudicotyledons</taxon>
        <taxon>Gunneridae</taxon>
        <taxon>Pentapetalae</taxon>
        <taxon>rosids</taxon>
        <taxon>fabids</taxon>
        <taxon>Fabales</taxon>
        <taxon>Fabaceae</taxon>
        <taxon>Papilionoideae</taxon>
        <taxon>50 kb inversion clade</taxon>
        <taxon>NPAAA clade</taxon>
        <taxon>Hologalegina</taxon>
        <taxon>IRL clade</taxon>
        <taxon>Cicereae</taxon>
        <taxon>Cicer</taxon>
    </lineage>
</organism>
<evidence type="ECO:0000256" key="2">
    <source>
        <dbReference type="ARBA" id="ARBA00022840"/>
    </source>
</evidence>
<dbReference type="AlphaFoldDB" id="A0A1S2XEL8"/>
<dbReference type="STRING" id="3827.A0A1S2XEL8"/>
<reference evidence="5" key="2">
    <citation type="submission" date="2025-08" db="UniProtKB">
        <authorList>
            <consortium name="RefSeq"/>
        </authorList>
    </citation>
    <scope>IDENTIFICATION</scope>
    <source>
        <tissue evidence="5">Etiolated seedlings</tissue>
    </source>
</reference>
<evidence type="ECO:0000256" key="1">
    <source>
        <dbReference type="ARBA" id="ARBA00022741"/>
    </source>
</evidence>
<reference evidence="4" key="1">
    <citation type="journal article" date="2013" name="Nat. Biotechnol.">
        <title>Draft genome sequence of chickpea (Cicer arietinum) provides a resource for trait improvement.</title>
        <authorList>
            <person name="Varshney R.K."/>
            <person name="Song C."/>
            <person name="Saxena R.K."/>
            <person name="Azam S."/>
            <person name="Yu S."/>
            <person name="Sharpe A.G."/>
            <person name="Cannon S."/>
            <person name="Baek J."/>
            <person name="Rosen B.D."/>
            <person name="Tar'an B."/>
            <person name="Millan T."/>
            <person name="Zhang X."/>
            <person name="Ramsay L.D."/>
            <person name="Iwata A."/>
            <person name="Wang Y."/>
            <person name="Nelson W."/>
            <person name="Farmer A.D."/>
            <person name="Gaur P.M."/>
            <person name="Soderlund C."/>
            <person name="Penmetsa R.V."/>
            <person name="Xu C."/>
            <person name="Bharti A.K."/>
            <person name="He W."/>
            <person name="Winter P."/>
            <person name="Zhao S."/>
            <person name="Hane J.K."/>
            <person name="Carrasquilla-Garcia N."/>
            <person name="Condie J.A."/>
            <person name="Upadhyaya H.D."/>
            <person name="Luo M.C."/>
            <person name="Thudi M."/>
            <person name="Gowda C.L."/>
            <person name="Singh N.P."/>
            <person name="Lichtenzveig J."/>
            <person name="Gali K.K."/>
            <person name="Rubio J."/>
            <person name="Nadarajan N."/>
            <person name="Dolezel J."/>
            <person name="Bansal K.C."/>
            <person name="Xu X."/>
            <person name="Edwards D."/>
            <person name="Zhang G."/>
            <person name="Kahl G."/>
            <person name="Gil J."/>
            <person name="Singh K.B."/>
            <person name="Datta S.K."/>
            <person name="Jackson S.A."/>
            <person name="Wang J."/>
            <person name="Cook D.R."/>
        </authorList>
    </citation>
    <scope>NUCLEOTIDE SEQUENCE [LARGE SCALE GENOMIC DNA]</scope>
    <source>
        <strain evidence="4">cv. CDC Frontier</strain>
    </source>
</reference>
<keyword evidence="2" id="KW-0067">ATP-binding</keyword>
<dbReference type="GO" id="GO:0005524">
    <property type="term" value="F:ATP binding"/>
    <property type="evidence" value="ECO:0007669"/>
    <property type="project" value="UniProtKB-KW"/>
</dbReference>
<evidence type="ECO:0000313" key="4">
    <source>
        <dbReference type="Proteomes" id="UP000087171"/>
    </source>
</evidence>
<name>A0A1S2XEL8_CICAR</name>
<protein>
    <submittedName>
        <fullName evidence="5">Uncharacterized protein LOC101488809</fullName>
    </submittedName>
</protein>
<dbReference type="KEGG" id="cam:101488809"/>
<evidence type="ECO:0000256" key="3">
    <source>
        <dbReference type="SAM" id="Coils"/>
    </source>
</evidence>
<dbReference type="OrthoDB" id="1434255at2759"/>
<proteinExistence type="predicted"/>
<evidence type="ECO:0000313" key="5">
    <source>
        <dbReference type="RefSeq" id="XP_004488162.1"/>
    </source>
</evidence>
<gene>
    <name evidence="5" type="primary">LOC101488809</name>
</gene>